<dbReference type="Proteomes" id="UP000027466">
    <property type="component" value="Unassembled WGS sequence"/>
</dbReference>
<dbReference type="SMART" id="SM00226">
    <property type="entry name" value="LMWPc"/>
    <property type="match status" value="1"/>
</dbReference>
<comment type="similarity">
    <text evidence="1">Belongs to the low molecular weight phosphotyrosine protein phosphatase family.</text>
</comment>
<dbReference type="InterPro" id="IPR023485">
    <property type="entry name" value="Ptyr_pPase"/>
</dbReference>
<comment type="catalytic activity">
    <reaction evidence="5">
        <text>O-phospho-L-tyrosyl-[protein] + H2O = L-tyrosyl-[protein] + phosphate</text>
        <dbReference type="Rhea" id="RHEA:10684"/>
        <dbReference type="Rhea" id="RHEA-COMP:10136"/>
        <dbReference type="Rhea" id="RHEA-COMP:20101"/>
        <dbReference type="ChEBI" id="CHEBI:15377"/>
        <dbReference type="ChEBI" id="CHEBI:43474"/>
        <dbReference type="ChEBI" id="CHEBI:46858"/>
        <dbReference type="ChEBI" id="CHEBI:61978"/>
        <dbReference type="EC" id="3.1.3.48"/>
    </reaction>
</comment>
<dbReference type="SUPFAM" id="SSF52788">
    <property type="entry name" value="Phosphotyrosine protein phosphatases I"/>
    <property type="match status" value="1"/>
</dbReference>
<dbReference type="EMBL" id="JFHC01000015">
    <property type="protein sequence ID" value="KDR42541.1"/>
    <property type="molecule type" value="Genomic_DNA"/>
</dbReference>
<dbReference type="Gene3D" id="3.40.50.2300">
    <property type="match status" value="1"/>
</dbReference>
<name>A0A069PYQ0_9BURK</name>
<evidence type="ECO:0000259" key="7">
    <source>
        <dbReference type="SMART" id="SM00226"/>
    </source>
</evidence>
<reference evidence="8 9" key="1">
    <citation type="submission" date="2014-03" db="EMBL/GenBank/DDBJ databases">
        <title>Draft Genome Sequences of Four Burkholderia Strains.</title>
        <authorList>
            <person name="Liu X.Y."/>
            <person name="Li C.X."/>
            <person name="Xu J.H."/>
        </authorList>
    </citation>
    <scope>NUCLEOTIDE SEQUENCE [LARGE SCALE GENOMIC DNA]</scope>
    <source>
        <strain evidence="8 9">DSM 50014</strain>
    </source>
</reference>
<evidence type="ECO:0000313" key="9">
    <source>
        <dbReference type="Proteomes" id="UP000027466"/>
    </source>
</evidence>
<evidence type="ECO:0000256" key="6">
    <source>
        <dbReference type="PIRSR" id="PIRSR617867-1"/>
    </source>
</evidence>
<keyword evidence="9" id="KW-1185">Reference proteome</keyword>
<dbReference type="CDD" id="cd16343">
    <property type="entry name" value="LMWPTP"/>
    <property type="match status" value="1"/>
</dbReference>
<feature type="domain" description="Phosphotyrosine protein phosphatase I" evidence="7">
    <location>
        <begin position="2"/>
        <end position="139"/>
    </location>
</feature>
<dbReference type="PANTHER" id="PTHR11717:SF31">
    <property type="entry name" value="LOW MOLECULAR WEIGHT PROTEIN-TYROSINE-PHOSPHATASE ETP-RELATED"/>
    <property type="match status" value="1"/>
</dbReference>
<dbReference type="RefSeq" id="WP_051672449.1">
    <property type="nucleotide sequence ID" value="NZ_CADFFX010000021.1"/>
</dbReference>
<evidence type="ECO:0000256" key="1">
    <source>
        <dbReference type="ARBA" id="ARBA00011063"/>
    </source>
</evidence>
<feature type="active site" description="Proton donor" evidence="6">
    <location>
        <position position="113"/>
    </location>
</feature>
<keyword evidence="4" id="KW-0904">Protein phosphatase</keyword>
<feature type="active site" description="Nucleophile" evidence="6">
    <location>
        <position position="8"/>
    </location>
</feature>
<protein>
    <recommendedName>
        <fullName evidence="2">protein-tyrosine-phosphatase</fullName>
        <ecNumber evidence="2">3.1.3.48</ecNumber>
    </recommendedName>
</protein>
<dbReference type="PRINTS" id="PR00719">
    <property type="entry name" value="LMWPTPASE"/>
</dbReference>
<dbReference type="GO" id="GO:0004725">
    <property type="term" value="F:protein tyrosine phosphatase activity"/>
    <property type="evidence" value="ECO:0007669"/>
    <property type="project" value="UniProtKB-EC"/>
</dbReference>
<dbReference type="Pfam" id="PF01451">
    <property type="entry name" value="LMWPc"/>
    <property type="match status" value="1"/>
</dbReference>
<dbReference type="STRING" id="60547.GCA_000751215_00698"/>
<dbReference type="InterPro" id="IPR017867">
    <property type="entry name" value="Tyr_phospatase_low_mol_wt"/>
</dbReference>
<evidence type="ECO:0000256" key="3">
    <source>
        <dbReference type="ARBA" id="ARBA00022801"/>
    </source>
</evidence>
<dbReference type="AlphaFoldDB" id="A0A069PYQ0"/>
<feature type="active site" evidence="6">
    <location>
        <position position="14"/>
    </location>
</feature>
<evidence type="ECO:0000256" key="5">
    <source>
        <dbReference type="ARBA" id="ARBA00051722"/>
    </source>
</evidence>
<dbReference type="PANTHER" id="PTHR11717">
    <property type="entry name" value="LOW MOLECULAR WEIGHT PROTEIN TYROSINE PHOSPHATASE"/>
    <property type="match status" value="1"/>
</dbReference>
<comment type="caution">
    <text evidence="8">The sequence shown here is derived from an EMBL/GenBank/DDBJ whole genome shotgun (WGS) entry which is preliminary data.</text>
</comment>
<evidence type="ECO:0000256" key="2">
    <source>
        <dbReference type="ARBA" id="ARBA00013064"/>
    </source>
</evidence>
<dbReference type="EC" id="3.1.3.48" evidence="2"/>
<accession>A0A069PYQ0</accession>
<gene>
    <name evidence="8" type="ORF">BG61_08140</name>
</gene>
<organism evidence="8 9">
    <name type="scientific">Caballeronia glathei</name>
    <dbReference type="NCBI Taxonomy" id="60547"/>
    <lineage>
        <taxon>Bacteria</taxon>
        <taxon>Pseudomonadati</taxon>
        <taxon>Pseudomonadota</taxon>
        <taxon>Betaproteobacteria</taxon>
        <taxon>Burkholderiales</taxon>
        <taxon>Burkholderiaceae</taxon>
        <taxon>Caballeronia</taxon>
    </lineage>
</organism>
<dbReference type="InterPro" id="IPR036196">
    <property type="entry name" value="Ptyr_pPase_sf"/>
</dbReference>
<evidence type="ECO:0000313" key="8">
    <source>
        <dbReference type="EMBL" id="KDR42541.1"/>
    </source>
</evidence>
<keyword evidence="3" id="KW-0378">Hydrolase</keyword>
<evidence type="ECO:0000256" key="4">
    <source>
        <dbReference type="ARBA" id="ARBA00022912"/>
    </source>
</evidence>
<dbReference type="InterPro" id="IPR050438">
    <property type="entry name" value="LMW_PTPase"/>
</dbReference>
<proteinExistence type="inferred from homology"/>
<sequence length="155" mass="16757">MNNVLVLCAGNICRSPVAEALLRHALPEKHVFSAGIEAVVGRSPDARAVRLMHELGIDISSHKGQQLTSWMLNQAELILVMEAAQKTRVESMYPIARGKVFRIGEFAGLDVFDPYGKGDAAMIEAFELIVQAVAQWVTRLGGLASKAASAKRKSA</sequence>